<evidence type="ECO:0000313" key="1">
    <source>
        <dbReference type="EMBL" id="MYD89899.1"/>
    </source>
</evidence>
<comment type="caution">
    <text evidence="1">The sequence shown here is derived from an EMBL/GenBank/DDBJ whole genome shotgun (WGS) entry which is preliminary data.</text>
</comment>
<dbReference type="AlphaFoldDB" id="A0A6B1DQA3"/>
<dbReference type="EMBL" id="VXPY01000037">
    <property type="protein sequence ID" value="MYD89899.1"/>
    <property type="molecule type" value="Genomic_DNA"/>
</dbReference>
<sequence>MTNQFVDQRSRHDARHRRVLQRIQRQYDIPIMNNTHRGEYVQLLVLDTLGEGWRAHGDPWLSWDIEHADGTKVEVKQSAACQGWHDGTQRSLAAARKKARFGIAKGSRAWTQEAGWIEPTDRLADIYVFAWHPEADVGLADHRHHAEWRFYVVRSNALPDGQKSIGLSGVERLADPVGIDGLAAAVQSVKLDQGQ</sequence>
<name>A0A6B1DQA3_9CHLR</name>
<gene>
    <name evidence="1" type="ORF">F4Y08_06105</name>
</gene>
<accession>A0A6B1DQA3</accession>
<protein>
    <submittedName>
        <fullName evidence="1">Uncharacterized protein</fullName>
    </submittedName>
</protein>
<organism evidence="1">
    <name type="scientific">Caldilineaceae bacterium SB0662_bin_9</name>
    <dbReference type="NCBI Taxonomy" id="2605258"/>
    <lineage>
        <taxon>Bacteria</taxon>
        <taxon>Bacillati</taxon>
        <taxon>Chloroflexota</taxon>
        <taxon>Caldilineae</taxon>
        <taxon>Caldilineales</taxon>
        <taxon>Caldilineaceae</taxon>
    </lineage>
</organism>
<proteinExistence type="predicted"/>
<reference evidence="1" key="1">
    <citation type="submission" date="2019-09" db="EMBL/GenBank/DDBJ databases">
        <title>Characterisation of the sponge microbiome using genome-centric metagenomics.</title>
        <authorList>
            <person name="Engelberts J.P."/>
            <person name="Robbins S.J."/>
            <person name="De Goeij J.M."/>
            <person name="Aranda M."/>
            <person name="Bell S.C."/>
            <person name="Webster N.S."/>
        </authorList>
    </citation>
    <scope>NUCLEOTIDE SEQUENCE</scope>
    <source>
        <strain evidence="1">SB0662_bin_9</strain>
    </source>
</reference>